<dbReference type="InterPro" id="IPR050164">
    <property type="entry name" value="Peptidase_C19"/>
</dbReference>
<evidence type="ECO:0000256" key="11">
    <source>
        <dbReference type="ARBA" id="ARBA00042154"/>
    </source>
</evidence>
<evidence type="ECO:0000256" key="6">
    <source>
        <dbReference type="ARBA" id="ARBA00022786"/>
    </source>
</evidence>
<dbReference type="GO" id="GO:0042981">
    <property type="term" value="P:regulation of apoptotic process"/>
    <property type="evidence" value="ECO:0007669"/>
    <property type="project" value="TreeGrafter"/>
</dbReference>
<dbReference type="InParanoid" id="A0A2J7RE06"/>
<keyword evidence="5" id="KW-0645">Protease</keyword>
<dbReference type="GO" id="GO:0004843">
    <property type="term" value="F:cysteine-type deubiquitinase activity"/>
    <property type="evidence" value="ECO:0007669"/>
    <property type="project" value="UniProtKB-EC"/>
</dbReference>
<feature type="non-terminal residue" evidence="16">
    <location>
        <position position="515"/>
    </location>
</feature>
<dbReference type="PANTHER" id="PTHR24006:SF758">
    <property type="entry name" value="UBIQUITIN CARBOXYL-TERMINAL HYDROLASE 36"/>
    <property type="match status" value="1"/>
</dbReference>
<dbReference type="GO" id="GO:0006508">
    <property type="term" value="P:proteolysis"/>
    <property type="evidence" value="ECO:0007669"/>
    <property type="project" value="UniProtKB-KW"/>
</dbReference>
<evidence type="ECO:0000313" key="17">
    <source>
        <dbReference type="Proteomes" id="UP000235965"/>
    </source>
</evidence>
<evidence type="ECO:0000256" key="9">
    <source>
        <dbReference type="ARBA" id="ARBA00039432"/>
    </source>
</evidence>
<evidence type="ECO:0000256" key="1">
    <source>
        <dbReference type="ARBA" id="ARBA00000707"/>
    </source>
</evidence>
<comment type="subcellular location">
    <subcellularLocation>
        <location evidence="2">Nucleus</location>
        <location evidence="2">Nucleolus</location>
    </subcellularLocation>
</comment>
<evidence type="ECO:0000256" key="7">
    <source>
        <dbReference type="ARBA" id="ARBA00022801"/>
    </source>
</evidence>
<evidence type="ECO:0000256" key="2">
    <source>
        <dbReference type="ARBA" id="ARBA00004604"/>
    </source>
</evidence>
<dbReference type="EMBL" id="NEVH01005280">
    <property type="protein sequence ID" value="PNF39063.1"/>
    <property type="molecule type" value="Genomic_DNA"/>
</dbReference>
<sequence>MNKTFKASRKNRDTSIKPLLIYKELQFISEDLEPGQQEDAHEFMCYLLGSMKESYLTSYKDCMLDSYSMETTPLNQIFGGYIRTEVTCSQCGSVSTTFQYCQDFILDIHDTSTLDGALAAYFSEECLDGDDAYWCEQCHRKVSATKKFSLEKPPHVLCIQIKRFDIMGEKIDKHISFSLRLDLTRFLCPRSAHHGPAPLKYRLVSMVIHDGPSIHCGHYTAVAQTSMGRYYKFDDSLVQAISSSVVLGSDAYIMMYEREPAGPSVPQKSAASTTATCAVNGQKTSSSPQAPVSHKNVSVVNHRQGCGSVSPIYTCASSPSSAKGELTSSDSMAAQHCSWDKPSLGEVSPPFRQSSSKCKRPFAHKSCCPDSDVTANDMKLLEDDSKLLKSHTGNATDVESGGDNMTRGGEHVKKIKDSNEGGETLLSQLESKDITVSDVEKLNSVQDSSIEEKTRKKNIEGTRKRKRSLQQISVKYLRLWKEAVNAASTTATCAANGQKTSSSPQAPVSHKNVSV</sequence>
<dbReference type="OrthoDB" id="420187at2759"/>
<comment type="caution">
    <text evidence="16">The sequence shown here is derived from an EMBL/GenBank/DDBJ whole genome shotgun (WGS) entry which is preliminary data.</text>
</comment>
<evidence type="ECO:0000256" key="4">
    <source>
        <dbReference type="ARBA" id="ARBA00012759"/>
    </source>
</evidence>
<keyword evidence="17" id="KW-1185">Reference proteome</keyword>
<keyword evidence="8" id="KW-0788">Thiol protease</keyword>
<keyword evidence="7" id="KW-0378">Hydrolase</keyword>
<dbReference type="STRING" id="105785.A0A2J7RE06"/>
<proteinExistence type="inferred from homology"/>
<evidence type="ECO:0000256" key="5">
    <source>
        <dbReference type="ARBA" id="ARBA00022670"/>
    </source>
</evidence>
<feature type="region of interest" description="Disordered" evidence="14">
    <location>
        <begin position="391"/>
        <end position="410"/>
    </location>
</feature>
<dbReference type="PROSITE" id="PS50235">
    <property type="entry name" value="USP_3"/>
    <property type="match status" value="1"/>
</dbReference>
<dbReference type="InterPro" id="IPR001394">
    <property type="entry name" value="Peptidase_C19_UCH"/>
</dbReference>
<accession>A0A2J7RE06</accession>
<dbReference type="GO" id="GO:0016579">
    <property type="term" value="P:protein deubiquitination"/>
    <property type="evidence" value="ECO:0007669"/>
    <property type="project" value="InterPro"/>
</dbReference>
<dbReference type="SUPFAM" id="SSF54001">
    <property type="entry name" value="Cysteine proteinases"/>
    <property type="match status" value="1"/>
</dbReference>
<dbReference type="AlphaFoldDB" id="A0A2J7RE06"/>
<dbReference type="InterPro" id="IPR028889">
    <property type="entry name" value="USP"/>
</dbReference>
<evidence type="ECO:0000256" key="14">
    <source>
        <dbReference type="SAM" id="MobiDB-lite"/>
    </source>
</evidence>
<comment type="similarity">
    <text evidence="3">Belongs to the peptidase C19 family.</text>
</comment>
<reference evidence="16 17" key="1">
    <citation type="submission" date="2017-12" db="EMBL/GenBank/DDBJ databases">
        <title>Hemimetabolous genomes reveal molecular basis of termite eusociality.</title>
        <authorList>
            <person name="Harrison M.C."/>
            <person name="Jongepier E."/>
            <person name="Robertson H.M."/>
            <person name="Arning N."/>
            <person name="Bitard-Feildel T."/>
            <person name="Chao H."/>
            <person name="Childers C.P."/>
            <person name="Dinh H."/>
            <person name="Doddapaneni H."/>
            <person name="Dugan S."/>
            <person name="Gowin J."/>
            <person name="Greiner C."/>
            <person name="Han Y."/>
            <person name="Hu H."/>
            <person name="Hughes D.S.T."/>
            <person name="Huylmans A.-K."/>
            <person name="Kemena C."/>
            <person name="Kremer L.P.M."/>
            <person name="Lee S.L."/>
            <person name="Lopez-Ezquerra A."/>
            <person name="Mallet L."/>
            <person name="Monroy-Kuhn J.M."/>
            <person name="Moser A."/>
            <person name="Murali S.C."/>
            <person name="Muzny D.M."/>
            <person name="Otani S."/>
            <person name="Piulachs M.-D."/>
            <person name="Poelchau M."/>
            <person name="Qu J."/>
            <person name="Schaub F."/>
            <person name="Wada-Katsumata A."/>
            <person name="Worley K.C."/>
            <person name="Xie Q."/>
            <person name="Ylla G."/>
            <person name="Poulsen M."/>
            <person name="Gibbs R.A."/>
            <person name="Schal C."/>
            <person name="Richards S."/>
            <person name="Belles X."/>
            <person name="Korb J."/>
            <person name="Bornberg-Bauer E."/>
        </authorList>
    </citation>
    <scope>NUCLEOTIDE SEQUENCE [LARGE SCALE GENOMIC DNA]</scope>
    <source>
        <tissue evidence="16">Whole body</tissue>
    </source>
</reference>
<comment type="catalytic activity">
    <reaction evidence="1">
        <text>Thiol-dependent hydrolysis of ester, thioester, amide, peptide and isopeptide bonds formed by the C-terminal Gly of ubiquitin (a 76-residue protein attached to proteins as an intracellular targeting signal).</text>
        <dbReference type="EC" id="3.4.19.12"/>
    </reaction>
</comment>
<feature type="region of interest" description="Disordered" evidence="14">
    <location>
        <begin position="492"/>
        <end position="515"/>
    </location>
</feature>
<evidence type="ECO:0000256" key="8">
    <source>
        <dbReference type="ARBA" id="ARBA00022807"/>
    </source>
</evidence>
<dbReference type="GO" id="GO:0005829">
    <property type="term" value="C:cytosol"/>
    <property type="evidence" value="ECO:0007669"/>
    <property type="project" value="TreeGrafter"/>
</dbReference>
<organism evidence="16 17">
    <name type="scientific">Cryptotermes secundus</name>
    <dbReference type="NCBI Taxonomy" id="105785"/>
    <lineage>
        <taxon>Eukaryota</taxon>
        <taxon>Metazoa</taxon>
        <taxon>Ecdysozoa</taxon>
        <taxon>Arthropoda</taxon>
        <taxon>Hexapoda</taxon>
        <taxon>Insecta</taxon>
        <taxon>Pterygota</taxon>
        <taxon>Neoptera</taxon>
        <taxon>Polyneoptera</taxon>
        <taxon>Dictyoptera</taxon>
        <taxon>Blattodea</taxon>
        <taxon>Blattoidea</taxon>
        <taxon>Termitoidae</taxon>
        <taxon>Kalotermitidae</taxon>
        <taxon>Cryptotermitinae</taxon>
        <taxon>Cryptotermes</taxon>
    </lineage>
</organism>
<evidence type="ECO:0000259" key="15">
    <source>
        <dbReference type="PROSITE" id="PS50235"/>
    </source>
</evidence>
<dbReference type="GO" id="GO:0005730">
    <property type="term" value="C:nucleolus"/>
    <property type="evidence" value="ECO:0007669"/>
    <property type="project" value="UniProtKB-SubCell"/>
</dbReference>
<dbReference type="Gene3D" id="3.90.70.10">
    <property type="entry name" value="Cysteine proteinases"/>
    <property type="match status" value="1"/>
</dbReference>
<evidence type="ECO:0000313" key="16">
    <source>
        <dbReference type="EMBL" id="PNF39063.1"/>
    </source>
</evidence>
<dbReference type="PANTHER" id="PTHR24006">
    <property type="entry name" value="UBIQUITIN CARBOXYL-TERMINAL HYDROLASE"/>
    <property type="match status" value="1"/>
</dbReference>
<evidence type="ECO:0000256" key="10">
    <source>
        <dbReference type="ARBA" id="ARBA00041300"/>
    </source>
</evidence>
<evidence type="ECO:0000256" key="3">
    <source>
        <dbReference type="ARBA" id="ARBA00009085"/>
    </source>
</evidence>
<dbReference type="InterPro" id="IPR018200">
    <property type="entry name" value="USP_CS"/>
</dbReference>
<protein>
    <recommendedName>
        <fullName evidence="9">Ubiquitin carboxyl-terminal hydrolase 36</fullName>
        <ecNumber evidence="4">3.4.19.12</ecNumber>
    </recommendedName>
    <alternativeName>
        <fullName evidence="12">Deubiquitinating enzyme 36</fullName>
    </alternativeName>
    <alternativeName>
        <fullName evidence="11">Protein scrawny</fullName>
    </alternativeName>
    <alternativeName>
        <fullName evidence="10">Ubiquitin thioesterase 36</fullName>
    </alternativeName>
    <alternativeName>
        <fullName evidence="13">Ubiquitin-specific-processing protease 36</fullName>
    </alternativeName>
</protein>
<evidence type="ECO:0000256" key="12">
    <source>
        <dbReference type="ARBA" id="ARBA00042420"/>
    </source>
</evidence>
<dbReference type="PROSITE" id="PS00973">
    <property type="entry name" value="USP_2"/>
    <property type="match status" value="1"/>
</dbReference>
<dbReference type="Pfam" id="PF00443">
    <property type="entry name" value="UCH"/>
    <property type="match status" value="1"/>
</dbReference>
<feature type="compositionally biased region" description="Polar residues" evidence="14">
    <location>
        <begin position="497"/>
        <end position="515"/>
    </location>
</feature>
<evidence type="ECO:0000256" key="13">
    <source>
        <dbReference type="ARBA" id="ARBA00043009"/>
    </source>
</evidence>
<dbReference type="InterPro" id="IPR038765">
    <property type="entry name" value="Papain-like_cys_pep_sf"/>
</dbReference>
<name>A0A2J7RE06_9NEOP</name>
<dbReference type="Proteomes" id="UP000235965">
    <property type="component" value="Unassembled WGS sequence"/>
</dbReference>
<gene>
    <name evidence="16" type="ORF">B7P43_G04859</name>
</gene>
<keyword evidence="6" id="KW-0833">Ubl conjugation pathway</keyword>
<feature type="domain" description="USP" evidence="15">
    <location>
        <begin position="1"/>
        <end position="259"/>
    </location>
</feature>
<dbReference type="EC" id="3.4.19.12" evidence="4"/>